<dbReference type="Proteomes" id="UP000479190">
    <property type="component" value="Unassembled WGS sequence"/>
</dbReference>
<organism evidence="1 2">
    <name type="scientific">Trichogramma brassicae</name>
    <dbReference type="NCBI Taxonomy" id="86971"/>
    <lineage>
        <taxon>Eukaryota</taxon>
        <taxon>Metazoa</taxon>
        <taxon>Ecdysozoa</taxon>
        <taxon>Arthropoda</taxon>
        <taxon>Hexapoda</taxon>
        <taxon>Insecta</taxon>
        <taxon>Pterygota</taxon>
        <taxon>Neoptera</taxon>
        <taxon>Endopterygota</taxon>
        <taxon>Hymenoptera</taxon>
        <taxon>Apocrita</taxon>
        <taxon>Proctotrupomorpha</taxon>
        <taxon>Chalcidoidea</taxon>
        <taxon>Trichogrammatidae</taxon>
        <taxon>Trichogramma</taxon>
    </lineage>
</organism>
<accession>A0A6H5ITN9</accession>
<name>A0A6H5ITN9_9HYME</name>
<gene>
    <name evidence="1" type="ORF">TBRA_LOCUS12492</name>
</gene>
<dbReference type="AlphaFoldDB" id="A0A6H5ITN9"/>
<sequence>MYRQRAQVAARSYIHIHTSSTLVSPARLKSLPAYASAHTYSLFFLSFCGALKLQPASTRPRRGHRVTGSPLLIDRICPRLVSNGSTFLVYMQPWLRRRPAAGLNLTEVMFCI</sequence>
<protein>
    <submittedName>
        <fullName evidence="1">Uncharacterized protein</fullName>
    </submittedName>
</protein>
<keyword evidence="2" id="KW-1185">Reference proteome</keyword>
<evidence type="ECO:0000313" key="2">
    <source>
        <dbReference type="Proteomes" id="UP000479190"/>
    </source>
</evidence>
<dbReference type="EMBL" id="CADCXV010001053">
    <property type="protein sequence ID" value="CAB0040798.1"/>
    <property type="molecule type" value="Genomic_DNA"/>
</dbReference>
<proteinExistence type="predicted"/>
<evidence type="ECO:0000313" key="1">
    <source>
        <dbReference type="EMBL" id="CAB0040798.1"/>
    </source>
</evidence>
<reference evidence="1 2" key="1">
    <citation type="submission" date="2020-02" db="EMBL/GenBank/DDBJ databases">
        <authorList>
            <person name="Ferguson B K."/>
        </authorList>
    </citation>
    <scope>NUCLEOTIDE SEQUENCE [LARGE SCALE GENOMIC DNA]</scope>
</reference>